<dbReference type="Pfam" id="PF16861">
    <property type="entry name" value="Carbam_trans_C"/>
    <property type="match status" value="1"/>
</dbReference>
<keyword evidence="4" id="KW-0808">Transferase</keyword>
<dbReference type="CDD" id="cd24098">
    <property type="entry name" value="ASKHA_NBD_TobZ_N"/>
    <property type="match status" value="1"/>
</dbReference>
<name>A0A5C6FWL8_9PLAN</name>
<comment type="similarity">
    <text evidence="1">Belongs to the NodU/CmcH family.</text>
</comment>
<dbReference type="Gene3D" id="3.90.870.20">
    <property type="entry name" value="Carbamoyltransferase, C-terminal domain"/>
    <property type="match status" value="1"/>
</dbReference>
<dbReference type="EC" id="2.1.3.12" evidence="4"/>
<dbReference type="InterPro" id="IPR003696">
    <property type="entry name" value="Carbtransf_dom"/>
</dbReference>
<feature type="domain" description="Carbamoyltransferase" evidence="2">
    <location>
        <begin position="5"/>
        <end position="348"/>
    </location>
</feature>
<proteinExistence type="inferred from homology"/>
<dbReference type="InterPro" id="IPR038152">
    <property type="entry name" value="Carbam_trans_C_sf"/>
</dbReference>
<organism evidence="4 5">
    <name type="scientific">Crateriforma conspicua</name>
    <dbReference type="NCBI Taxonomy" id="2527996"/>
    <lineage>
        <taxon>Bacteria</taxon>
        <taxon>Pseudomonadati</taxon>
        <taxon>Planctomycetota</taxon>
        <taxon>Planctomycetia</taxon>
        <taxon>Planctomycetales</taxon>
        <taxon>Planctomycetaceae</taxon>
        <taxon>Crateriforma</taxon>
    </lineage>
</organism>
<evidence type="ECO:0000256" key="1">
    <source>
        <dbReference type="ARBA" id="ARBA00006129"/>
    </source>
</evidence>
<dbReference type="AlphaFoldDB" id="A0A5C6FWL8"/>
<gene>
    <name evidence="4" type="primary">novN</name>
    <name evidence="4" type="ORF">V7x_09600</name>
</gene>
<dbReference type="PANTHER" id="PTHR34847:SF1">
    <property type="entry name" value="NODULATION PROTEIN U"/>
    <property type="match status" value="1"/>
</dbReference>
<dbReference type="InterPro" id="IPR051338">
    <property type="entry name" value="NodU/CmcH_Carbamoyltrnsfr"/>
</dbReference>
<dbReference type="Gene3D" id="3.30.420.40">
    <property type="match status" value="2"/>
</dbReference>
<dbReference type="SUPFAM" id="SSF53067">
    <property type="entry name" value="Actin-like ATPase domain"/>
    <property type="match status" value="1"/>
</dbReference>
<dbReference type="InterPro" id="IPR043129">
    <property type="entry name" value="ATPase_NBD"/>
</dbReference>
<dbReference type="Proteomes" id="UP000316476">
    <property type="component" value="Unassembled WGS sequence"/>
</dbReference>
<feature type="domain" description="Carbamoyltransferase C-terminal" evidence="3">
    <location>
        <begin position="408"/>
        <end position="578"/>
    </location>
</feature>
<evidence type="ECO:0000259" key="3">
    <source>
        <dbReference type="Pfam" id="PF16861"/>
    </source>
</evidence>
<protein>
    <submittedName>
        <fullName evidence="4">Decarbamoylnovobiocin carbamoyltransferase</fullName>
        <ecNumber evidence="4">2.1.3.12</ecNumber>
    </submittedName>
</protein>
<dbReference type="PANTHER" id="PTHR34847">
    <property type="entry name" value="NODULATION PROTEIN U"/>
    <property type="match status" value="1"/>
</dbReference>
<dbReference type="InterPro" id="IPR031730">
    <property type="entry name" value="Carbam_trans_C"/>
</dbReference>
<evidence type="ECO:0000313" key="4">
    <source>
        <dbReference type="EMBL" id="TWU65413.1"/>
    </source>
</evidence>
<dbReference type="GO" id="GO:0016740">
    <property type="term" value="F:transferase activity"/>
    <property type="evidence" value="ECO:0007669"/>
    <property type="project" value="UniProtKB-KW"/>
</dbReference>
<accession>A0A5C6FWL8</accession>
<reference evidence="4 5" key="1">
    <citation type="submission" date="2019-02" db="EMBL/GenBank/DDBJ databases">
        <title>Deep-cultivation of Planctomycetes and their phenomic and genomic characterization uncovers novel biology.</title>
        <authorList>
            <person name="Wiegand S."/>
            <person name="Jogler M."/>
            <person name="Boedeker C."/>
            <person name="Pinto D."/>
            <person name="Vollmers J."/>
            <person name="Rivas-Marin E."/>
            <person name="Kohn T."/>
            <person name="Peeters S.H."/>
            <person name="Heuer A."/>
            <person name="Rast P."/>
            <person name="Oberbeckmann S."/>
            <person name="Bunk B."/>
            <person name="Jeske O."/>
            <person name="Meyerdierks A."/>
            <person name="Storesund J.E."/>
            <person name="Kallscheuer N."/>
            <person name="Luecker S."/>
            <person name="Lage O.M."/>
            <person name="Pohl T."/>
            <person name="Merkel B.J."/>
            <person name="Hornburger P."/>
            <person name="Mueller R.-W."/>
            <person name="Bruemmer F."/>
            <person name="Labrenz M."/>
            <person name="Spormann A.M."/>
            <person name="Op Den Camp H."/>
            <person name="Overmann J."/>
            <person name="Amann R."/>
            <person name="Jetten M.S.M."/>
            <person name="Mascher T."/>
            <person name="Medema M.H."/>
            <person name="Devos D.P."/>
            <person name="Kaster A.-K."/>
            <person name="Ovreas L."/>
            <person name="Rohde M."/>
            <person name="Galperin M.Y."/>
            <person name="Jogler C."/>
        </authorList>
    </citation>
    <scope>NUCLEOTIDE SEQUENCE [LARGE SCALE GENOMIC DNA]</scope>
    <source>
        <strain evidence="4 5">V7</strain>
    </source>
</reference>
<comment type="caution">
    <text evidence="4">The sequence shown here is derived from an EMBL/GenBank/DDBJ whole genome shotgun (WGS) entry which is preliminary data.</text>
</comment>
<dbReference type="Pfam" id="PF02543">
    <property type="entry name" value="Carbam_trans_N"/>
    <property type="match status" value="1"/>
</dbReference>
<dbReference type="EMBL" id="SJPZ01000001">
    <property type="protein sequence ID" value="TWU65413.1"/>
    <property type="molecule type" value="Genomic_DNA"/>
</dbReference>
<sequence length="582" mass="64589">MTTTLGISAFFHDSAACLVRDGRIIAAAQEERFSRIKHDAGFPESAIRYCFDAAKISPGDLDHVVFYEKPIRKFDRLMESFLATAPRSLRPFTTAMPSWIKGKLNLRKTLRRRLDQVAGDGRRYGGKIHFVDHHLTHAASAAWTCPWPNAAVLVCDAVGEWATTSLGWSDGQQIQLTHQLRYPHSLGLLYSAFTYFCGFTVNSGEYKLMGLAAYGTPKYAQTIESKLLNIASDGSFRLNQEFFGFVDSLKMTNQRFADVFDQTPRRADEPITDFHRDLAASIQKVTEDILLRTAKHLHRLHAADVLCIAGGVALNGKANGRLMVETPFRKIYVPPAPGDAGGAVGAALLIDRASVNDAAVGDRAISQYSMQNACLGPVYDSQQSSQELRKIGASFRSLTDDALIDEVARRLANGQVVGWMDGPMEFGPRAVGRRSILADPRGEDVRDRMNKAIKFREPFRPFAPVVLADRVTEYFQVSGDFESPWMSFIVPVKAAAGIAPAIIHADGTARVQTLTRDQNPKLYRLIQRFDRLTGCPMLVNTSFNVKDEPIVASPVDAYRCFRKSGMDCCVIQNHLLDKRESC</sequence>
<evidence type="ECO:0000313" key="5">
    <source>
        <dbReference type="Proteomes" id="UP000316476"/>
    </source>
</evidence>
<dbReference type="RefSeq" id="WP_197136065.1">
    <property type="nucleotide sequence ID" value="NZ_SJPZ01000001.1"/>
</dbReference>
<evidence type="ECO:0000259" key="2">
    <source>
        <dbReference type="Pfam" id="PF02543"/>
    </source>
</evidence>